<evidence type="ECO:0000313" key="3">
    <source>
        <dbReference type="Proteomes" id="UP000011571"/>
    </source>
</evidence>
<reference evidence="2 3" key="1">
    <citation type="journal article" date="2014" name="PLoS Genet.">
        <title>Phylogenetically driven sequencing of extremely halophilic archaea reveals strategies for static and dynamic osmo-response.</title>
        <authorList>
            <person name="Becker E.A."/>
            <person name="Seitzer P.M."/>
            <person name="Tritt A."/>
            <person name="Larsen D."/>
            <person name="Krusor M."/>
            <person name="Yao A.I."/>
            <person name="Wu D."/>
            <person name="Madern D."/>
            <person name="Eisen J.A."/>
            <person name="Darling A.E."/>
            <person name="Facciotti M.T."/>
        </authorList>
    </citation>
    <scope>NUCLEOTIDE SEQUENCE [LARGE SCALE GENOMIC DNA]</scope>
    <source>
        <strain evidence="3">ATCC 33959 / DSM 4427 / JCM 8863 / NBRC 102184 / NCIMB 2188 / Ma 2.38</strain>
    </source>
</reference>
<gene>
    <name evidence="2" type="ORF">C454_10711</name>
</gene>
<evidence type="ECO:0000256" key="1">
    <source>
        <dbReference type="SAM" id="MobiDB-lite"/>
    </source>
</evidence>
<protein>
    <submittedName>
        <fullName evidence="2">Uncharacterized protein</fullName>
    </submittedName>
</protein>
<dbReference type="Proteomes" id="UP000011571">
    <property type="component" value="Unassembled WGS sequence"/>
</dbReference>
<proteinExistence type="predicted"/>
<accession>M0H8A0</accession>
<feature type="region of interest" description="Disordered" evidence="1">
    <location>
        <begin position="23"/>
        <end position="52"/>
    </location>
</feature>
<comment type="caution">
    <text evidence="2">The sequence shown here is derived from an EMBL/GenBank/DDBJ whole genome shotgun (WGS) entry which is preliminary data.</text>
</comment>
<dbReference type="PATRIC" id="fig|1227459.3.peg.2107"/>
<keyword evidence="3" id="KW-1185">Reference proteome</keyword>
<evidence type="ECO:0000313" key="2">
    <source>
        <dbReference type="EMBL" id="ELZ80771.1"/>
    </source>
</evidence>
<sequence length="214" mass="24187">MRQYDGLTDRNRRSASRFSLATIPKNATFKRREPQPTGMSEPSVPGGRGAVLDLPCGETKRVRELDLGKREFDCPCGDSHAVVMDVHPPDRFLPEFLVEILQETIETTSDDMPEFGTAHLMGIVLEEFPEAVVSEDVSEDGELGAGIVWVTDFDSRRLHEIIVELVVELMEHAVSHADDDEVVSEFESKMLQFDVSEFVDQYRAQRDLDPEPYM</sequence>
<organism evidence="2 3">
    <name type="scientific">Haloferax gibbonsii (strain ATCC 33959 / DSM 4427 / JCM 8863 / NBRC 102184 / NCIMB 2188 / Ma 2.38)</name>
    <dbReference type="NCBI Taxonomy" id="1227459"/>
    <lineage>
        <taxon>Archaea</taxon>
        <taxon>Methanobacteriati</taxon>
        <taxon>Methanobacteriota</taxon>
        <taxon>Stenosarchaea group</taxon>
        <taxon>Halobacteria</taxon>
        <taxon>Halobacteriales</taxon>
        <taxon>Haloferacaceae</taxon>
        <taxon>Haloferax</taxon>
    </lineage>
</organism>
<dbReference type="AlphaFoldDB" id="M0H8A0"/>
<name>M0H8A0_HALGM</name>
<dbReference type="EMBL" id="AOLJ01000015">
    <property type="protein sequence ID" value="ELZ80771.1"/>
    <property type="molecule type" value="Genomic_DNA"/>
</dbReference>
<dbReference type="InterPro" id="IPR043853">
    <property type="entry name" value="DUF5815"/>
</dbReference>
<dbReference type="Pfam" id="PF19132">
    <property type="entry name" value="DUF5815"/>
    <property type="match status" value="1"/>
</dbReference>